<evidence type="ECO:0000313" key="1">
    <source>
        <dbReference type="EMBL" id="KAF2463808.1"/>
    </source>
</evidence>
<comment type="caution">
    <text evidence="1">The sequence shown here is derived from an EMBL/GenBank/DDBJ whole genome shotgun (WGS) entry which is preliminary data.</text>
</comment>
<keyword evidence="2" id="KW-1185">Reference proteome</keyword>
<evidence type="ECO:0000313" key="2">
    <source>
        <dbReference type="Proteomes" id="UP000799755"/>
    </source>
</evidence>
<proteinExistence type="predicted"/>
<gene>
    <name evidence="1" type="ORF">BDR25DRAFT_362479</name>
</gene>
<dbReference type="EMBL" id="MU003546">
    <property type="protein sequence ID" value="KAF2463808.1"/>
    <property type="molecule type" value="Genomic_DNA"/>
</dbReference>
<reference evidence="1" key="1">
    <citation type="journal article" date="2020" name="Stud. Mycol.">
        <title>101 Dothideomycetes genomes: a test case for predicting lifestyles and emergence of pathogens.</title>
        <authorList>
            <person name="Haridas S."/>
            <person name="Albert R."/>
            <person name="Binder M."/>
            <person name="Bloem J."/>
            <person name="Labutti K."/>
            <person name="Salamov A."/>
            <person name="Andreopoulos B."/>
            <person name="Baker S."/>
            <person name="Barry K."/>
            <person name="Bills G."/>
            <person name="Bluhm B."/>
            <person name="Cannon C."/>
            <person name="Castanera R."/>
            <person name="Culley D."/>
            <person name="Daum C."/>
            <person name="Ezra D."/>
            <person name="Gonzalez J."/>
            <person name="Henrissat B."/>
            <person name="Kuo A."/>
            <person name="Liang C."/>
            <person name="Lipzen A."/>
            <person name="Lutzoni F."/>
            <person name="Magnuson J."/>
            <person name="Mondo S."/>
            <person name="Nolan M."/>
            <person name="Ohm R."/>
            <person name="Pangilinan J."/>
            <person name="Park H.-J."/>
            <person name="Ramirez L."/>
            <person name="Alfaro M."/>
            <person name="Sun H."/>
            <person name="Tritt A."/>
            <person name="Yoshinaga Y."/>
            <person name="Zwiers L.-H."/>
            <person name="Turgeon B."/>
            <person name="Goodwin S."/>
            <person name="Spatafora J."/>
            <person name="Crous P."/>
            <person name="Grigoriev I."/>
        </authorList>
    </citation>
    <scope>NUCLEOTIDE SEQUENCE</scope>
    <source>
        <strain evidence="1">ATCC 200398</strain>
    </source>
</reference>
<accession>A0ACB6QB43</accession>
<name>A0ACB6QB43_9PLEO</name>
<dbReference type="Proteomes" id="UP000799755">
    <property type="component" value="Unassembled WGS sequence"/>
</dbReference>
<protein>
    <submittedName>
        <fullName evidence="1">Uncharacterized protein</fullName>
    </submittedName>
</protein>
<sequence>MCGPTFSRPPAFTHHRNRVFDSSSLVLALHSRRLKYEMYAKTTRARPSGCALAACDWLPEFCLIMYHHVSMNYRGRHYLRLREFAADEFTVQEQTFHPSASPVHRSFIMKSVTIPTSPPHASIDLETHPRVSLKRLHLVHDCCVSGTNSHHHLQENLLKTRVTMAETPQYFLLANSSLHGMQLKILKILDFLADVDCSTATTFHSFLFSYEPITSISPFLFYPGGPLSLIRIIHAVQFSDGCLILDQSHANLPPHSVLTTQSPCQHNFSQIPRVNIGSIRLSTDCLLSKQTTHRHYNPEPHSPHMAFQHLNFNLDLIHKHQTFIPPPSVATQKINEKLNPRPMTLSLSPLLFHFDDCSANLCTEPSYLISCDTEIRSAISYE</sequence>
<organism evidence="1 2">
    <name type="scientific">Lindgomyces ingoldianus</name>
    <dbReference type="NCBI Taxonomy" id="673940"/>
    <lineage>
        <taxon>Eukaryota</taxon>
        <taxon>Fungi</taxon>
        <taxon>Dikarya</taxon>
        <taxon>Ascomycota</taxon>
        <taxon>Pezizomycotina</taxon>
        <taxon>Dothideomycetes</taxon>
        <taxon>Pleosporomycetidae</taxon>
        <taxon>Pleosporales</taxon>
        <taxon>Lindgomycetaceae</taxon>
        <taxon>Lindgomyces</taxon>
    </lineage>
</organism>